<sequence length="199" mass="23014">MPQFFELPREIRDMIYTTILTAEQPTPSLEKGQWRFKFRAELGRELLHNGEYGCAYSIEQTPTTCTNVLRCNQQVHAEMTAAIERARRKEMVAVKLDCIAEDESFHYFTWLAMPLVKTSWNMQKIKSRIMPGWAGLLVGNYLPCSHRSGLVYRSPSTAIHQFWIDVRPVGNRLKKMFTNGTQPERTSWAVCAALKRILD</sequence>
<name>A0A7C8MIV1_9PLEO</name>
<dbReference type="OrthoDB" id="2823490at2759"/>
<evidence type="ECO:0000313" key="2">
    <source>
        <dbReference type="Proteomes" id="UP000481861"/>
    </source>
</evidence>
<organism evidence="1 2">
    <name type="scientific">Massariosphaeria phaeospora</name>
    <dbReference type="NCBI Taxonomy" id="100035"/>
    <lineage>
        <taxon>Eukaryota</taxon>
        <taxon>Fungi</taxon>
        <taxon>Dikarya</taxon>
        <taxon>Ascomycota</taxon>
        <taxon>Pezizomycotina</taxon>
        <taxon>Dothideomycetes</taxon>
        <taxon>Pleosporomycetidae</taxon>
        <taxon>Pleosporales</taxon>
        <taxon>Pleosporales incertae sedis</taxon>
        <taxon>Massariosphaeria</taxon>
    </lineage>
</organism>
<protein>
    <submittedName>
        <fullName evidence="1">Uncharacterized protein</fullName>
    </submittedName>
</protein>
<keyword evidence="2" id="KW-1185">Reference proteome</keyword>
<reference evidence="1 2" key="1">
    <citation type="submission" date="2020-01" db="EMBL/GenBank/DDBJ databases">
        <authorList>
            <consortium name="DOE Joint Genome Institute"/>
            <person name="Haridas S."/>
            <person name="Albert R."/>
            <person name="Binder M."/>
            <person name="Bloem J."/>
            <person name="Labutti K."/>
            <person name="Salamov A."/>
            <person name="Andreopoulos B."/>
            <person name="Baker S.E."/>
            <person name="Barry K."/>
            <person name="Bills G."/>
            <person name="Bluhm B.H."/>
            <person name="Cannon C."/>
            <person name="Castanera R."/>
            <person name="Culley D.E."/>
            <person name="Daum C."/>
            <person name="Ezra D."/>
            <person name="Gonzalez J.B."/>
            <person name="Henrissat B."/>
            <person name="Kuo A."/>
            <person name="Liang C."/>
            <person name="Lipzen A."/>
            <person name="Lutzoni F."/>
            <person name="Magnuson J."/>
            <person name="Mondo S."/>
            <person name="Nolan M."/>
            <person name="Ohm R."/>
            <person name="Pangilinan J."/>
            <person name="Park H.-J.H."/>
            <person name="Ramirez L."/>
            <person name="Alfaro M."/>
            <person name="Sun H."/>
            <person name="Tritt A."/>
            <person name="Yoshinaga Y."/>
            <person name="Zwiers L.-H.L."/>
            <person name="Turgeon B.G."/>
            <person name="Goodwin S.B."/>
            <person name="Spatafora J.W."/>
            <person name="Crous P.W."/>
            <person name="Grigoriev I.V."/>
        </authorList>
    </citation>
    <scope>NUCLEOTIDE SEQUENCE [LARGE SCALE GENOMIC DNA]</scope>
    <source>
        <strain evidence="1 2">CBS 611.86</strain>
    </source>
</reference>
<dbReference type="EMBL" id="JAADJZ010000002">
    <property type="protein sequence ID" value="KAF2877435.1"/>
    <property type="molecule type" value="Genomic_DNA"/>
</dbReference>
<proteinExistence type="predicted"/>
<dbReference type="Proteomes" id="UP000481861">
    <property type="component" value="Unassembled WGS sequence"/>
</dbReference>
<feature type="non-terminal residue" evidence="1">
    <location>
        <position position="199"/>
    </location>
</feature>
<gene>
    <name evidence="1" type="ORF">BDV95DRAFT_454308</name>
</gene>
<evidence type="ECO:0000313" key="1">
    <source>
        <dbReference type="EMBL" id="KAF2877435.1"/>
    </source>
</evidence>
<comment type="caution">
    <text evidence="1">The sequence shown here is derived from an EMBL/GenBank/DDBJ whole genome shotgun (WGS) entry which is preliminary data.</text>
</comment>
<dbReference type="AlphaFoldDB" id="A0A7C8MIV1"/>
<accession>A0A7C8MIV1</accession>